<reference evidence="2 3" key="1">
    <citation type="journal article" date="2012" name="J. Bacteriol.">
        <title>Genome sequence of Mycobacterium hassiacum DSM 44199, a rare source of heat-stable mycobacterial proteins.</title>
        <authorList>
            <person name="Tiago I."/>
            <person name="Maranha A."/>
            <person name="Mendes V."/>
            <person name="Alarico S."/>
            <person name="Moynihan P.J."/>
            <person name="Clarke A.J."/>
            <person name="Macedo-Ribeiro S."/>
            <person name="Pereira P.J."/>
            <person name="Empadinhas N."/>
        </authorList>
    </citation>
    <scope>NUCLEOTIDE SEQUENCE [LARGE SCALE GENOMIC DNA]</scope>
    <source>
        <strain evidence="3">DSM 44199 / CIP 105218 / JCM 12690 / 3849</strain>
    </source>
</reference>
<comment type="caution">
    <text evidence="2">The sequence shown here is derived from an EMBL/GenBank/DDBJ whole genome shotgun (WGS) entry which is preliminary data.</text>
</comment>
<evidence type="ECO:0000313" key="3">
    <source>
        <dbReference type="Proteomes" id="UP000006265"/>
    </source>
</evidence>
<dbReference type="EMBL" id="AMRA01000156">
    <property type="protein sequence ID" value="EKF21142.1"/>
    <property type="molecule type" value="Genomic_DNA"/>
</dbReference>
<proteinExistence type="predicted"/>
<protein>
    <submittedName>
        <fullName evidence="2">Oxygenase KshA domain protein</fullName>
    </submittedName>
</protein>
<gene>
    <name evidence="2" type="ORF">C731_4845</name>
</gene>
<organism evidence="2 3">
    <name type="scientific">Mycolicibacterium hassiacum (strain DSM 44199 / CIP 105218 / JCM 12690 / 3849)</name>
    <name type="common">Mycobacterium hassiacum</name>
    <dbReference type="NCBI Taxonomy" id="1122247"/>
    <lineage>
        <taxon>Bacteria</taxon>
        <taxon>Bacillati</taxon>
        <taxon>Actinomycetota</taxon>
        <taxon>Actinomycetes</taxon>
        <taxon>Mycobacteriales</taxon>
        <taxon>Mycobacteriaceae</taxon>
        <taxon>Mycolicibacterium</taxon>
    </lineage>
</organism>
<dbReference type="Proteomes" id="UP000006265">
    <property type="component" value="Unassembled WGS sequence"/>
</dbReference>
<feature type="region of interest" description="Disordered" evidence="1">
    <location>
        <begin position="1"/>
        <end position="51"/>
    </location>
</feature>
<evidence type="ECO:0000313" key="2">
    <source>
        <dbReference type="EMBL" id="EKF21142.1"/>
    </source>
</evidence>
<name>K5BC11_MYCHD</name>
<keyword evidence="3" id="KW-1185">Reference proteome</keyword>
<dbReference type="AlphaFoldDB" id="K5BC11"/>
<accession>K5BC11</accession>
<evidence type="ECO:0000256" key="1">
    <source>
        <dbReference type="SAM" id="MobiDB-lite"/>
    </source>
</evidence>
<sequence>MTRTVGLHHGLGGQARPEQRRAGPFRPGHSRGRQAEVVRPERRSPDLENQRYREHPLAVGYEAKYTRAFRRWARQFYPQQR</sequence>
<feature type="compositionally biased region" description="Basic and acidic residues" evidence="1">
    <location>
        <begin position="33"/>
        <end position="51"/>
    </location>
</feature>
<dbReference type="Gene3D" id="3.90.380.10">
    <property type="entry name" value="Naphthalene 1,2-dioxygenase Alpha Subunit, Chain A, domain 1"/>
    <property type="match status" value="1"/>
</dbReference>